<keyword evidence="8" id="KW-0067">ATP-binding</keyword>
<comment type="similarity">
    <text evidence="2">In the N-terminal section; belongs to the phytochrome family.</text>
</comment>
<dbReference type="FunFam" id="3.30.565.10:FF:000010">
    <property type="entry name" value="Sensor histidine kinase RcsC"/>
    <property type="match status" value="1"/>
</dbReference>
<keyword evidence="7" id="KW-0418">Kinase</keyword>
<feature type="transmembrane region" description="Helical" evidence="13">
    <location>
        <begin position="106"/>
        <end position="125"/>
    </location>
</feature>
<evidence type="ECO:0000259" key="14">
    <source>
        <dbReference type="PROSITE" id="PS50109"/>
    </source>
</evidence>
<dbReference type="Pfam" id="PF03707">
    <property type="entry name" value="MHYT"/>
    <property type="match status" value="3"/>
</dbReference>
<dbReference type="NCBIfam" id="TIGR00229">
    <property type="entry name" value="sensory_box"/>
    <property type="match status" value="1"/>
</dbReference>
<dbReference type="InterPro" id="IPR000014">
    <property type="entry name" value="PAS"/>
</dbReference>
<dbReference type="GO" id="GO:0016020">
    <property type="term" value="C:membrane"/>
    <property type="evidence" value="ECO:0007669"/>
    <property type="project" value="UniProtKB-UniRule"/>
</dbReference>
<sequence>MHHSIGHFSGFIVFFSILVSIVAAYTAIDLIDRILVSGTRSIKWMLLASTVLGIGIWSMHFIGMLAFHTDFPISYHLPTMLLSVILPISAAMVALFLITRNSVKRMYWLLGGLLVGLGIVSMHYTGMASMRMPADLTHDVYLVAISVVIAFVTSLLSLHFSFMRRERLSEPAAMKSKIIGAVCLGAAIAGMHYTAMLAAHFTPFTDSAYVGNDTAIDRSTLAVIVGITVLFILSLVLFGLFIDRKNMMRLARYNEKRYMMLFEHSPDLVVCFDPKTNHFVSANPSSERITGYSADEFINMKRGSLLYDQNELEKLITSYEEVKKGNPQKTDFSIRHRNGSKIILSTTMFPLFLEEHQYIYIICKDITSQKEAELALIQAKEEAESAAKVKSEFLSVMSHEIRTPLNGIIGINELVLETELDDSQRELLELQGKSAEALLRIINAILDFSRIETGKISLNEEVFKLEYVLEECLELFEQPAMEKGLILESSVAMDIPAWLIGDPVRLRQILINLIDNAVKFTPSGSVKLEVLLDAEGRDDVNRIQLEFVVSDTGIGIAPEMRNRIFEPFSQLDSSTNRSFEGTGLGLAICKKLTELMQGEIVLKQDREVGASVAFKVPFKVEHRSEEASLYVGTSD</sequence>
<dbReference type="InterPro" id="IPR035965">
    <property type="entry name" value="PAS-like_dom_sf"/>
</dbReference>
<dbReference type="PROSITE" id="PS50113">
    <property type="entry name" value="PAC"/>
    <property type="match status" value="1"/>
</dbReference>
<gene>
    <name evidence="18" type="ORF">GCM10010916_30510</name>
</gene>
<dbReference type="SUPFAM" id="SSF47384">
    <property type="entry name" value="Homodimeric domain of signal transducing histidine kinase"/>
    <property type="match status" value="1"/>
</dbReference>
<dbReference type="SUPFAM" id="SSF55874">
    <property type="entry name" value="ATPase domain of HSP90 chaperone/DNA topoisomerase II/histidine kinase"/>
    <property type="match status" value="1"/>
</dbReference>
<name>A0A917FWH7_9BACL</name>
<keyword evidence="6" id="KW-0547">Nucleotide-binding</keyword>
<proteinExistence type="inferred from homology"/>
<feature type="domain" description="PAS" evidence="15">
    <location>
        <begin position="254"/>
        <end position="326"/>
    </location>
</feature>
<dbReference type="Gene3D" id="1.10.287.130">
    <property type="match status" value="1"/>
</dbReference>
<accession>A0A917FWH7</accession>
<dbReference type="SUPFAM" id="SSF55785">
    <property type="entry name" value="PYP-like sensor domain (PAS domain)"/>
    <property type="match status" value="1"/>
</dbReference>
<evidence type="ECO:0000256" key="11">
    <source>
        <dbReference type="ARBA" id="ARBA00068150"/>
    </source>
</evidence>
<dbReference type="InterPro" id="IPR003594">
    <property type="entry name" value="HATPase_dom"/>
</dbReference>
<comment type="caution">
    <text evidence="18">The sequence shown here is derived from an EMBL/GenBank/DDBJ whole genome shotgun (WGS) entry which is preliminary data.</text>
</comment>
<evidence type="ECO:0000313" key="19">
    <source>
        <dbReference type="Proteomes" id="UP000644756"/>
    </source>
</evidence>
<feature type="transmembrane region" description="Helical" evidence="13">
    <location>
        <begin position="12"/>
        <end position="32"/>
    </location>
</feature>
<evidence type="ECO:0000256" key="5">
    <source>
        <dbReference type="ARBA" id="ARBA00022679"/>
    </source>
</evidence>
<dbReference type="PRINTS" id="PR00344">
    <property type="entry name" value="BCTRLSENSOR"/>
</dbReference>
<keyword evidence="13" id="KW-1133">Transmembrane helix</keyword>
<feature type="domain" description="PAC" evidence="16">
    <location>
        <begin position="328"/>
        <end position="378"/>
    </location>
</feature>
<dbReference type="SMART" id="SM00387">
    <property type="entry name" value="HATPase_c"/>
    <property type="match status" value="1"/>
</dbReference>
<dbReference type="CDD" id="cd16922">
    <property type="entry name" value="HATPase_EvgS-ArcB-TorS-like"/>
    <property type="match status" value="1"/>
</dbReference>
<dbReference type="SMART" id="SM00388">
    <property type="entry name" value="HisKA"/>
    <property type="match status" value="1"/>
</dbReference>
<evidence type="ECO:0000313" key="18">
    <source>
        <dbReference type="EMBL" id="GGG11592.1"/>
    </source>
</evidence>
<feature type="transmembrane region" description="Helical" evidence="13">
    <location>
        <begin position="44"/>
        <end position="67"/>
    </location>
</feature>
<evidence type="ECO:0000256" key="4">
    <source>
        <dbReference type="ARBA" id="ARBA00022553"/>
    </source>
</evidence>
<organism evidence="18 19">
    <name type="scientific">Paenibacillus abyssi</name>
    <dbReference type="NCBI Taxonomy" id="1340531"/>
    <lineage>
        <taxon>Bacteria</taxon>
        <taxon>Bacillati</taxon>
        <taxon>Bacillota</taxon>
        <taxon>Bacilli</taxon>
        <taxon>Bacillales</taxon>
        <taxon>Paenibacillaceae</taxon>
        <taxon>Paenibacillus</taxon>
    </lineage>
</organism>
<feature type="domain" description="Histidine kinase" evidence="14">
    <location>
        <begin position="396"/>
        <end position="620"/>
    </location>
</feature>
<comment type="subunit">
    <text evidence="10">At low DSF concentrations, interacts with RpfF.</text>
</comment>
<evidence type="ECO:0000256" key="8">
    <source>
        <dbReference type="ARBA" id="ARBA00022840"/>
    </source>
</evidence>
<dbReference type="Pfam" id="PF13426">
    <property type="entry name" value="PAS_9"/>
    <property type="match status" value="1"/>
</dbReference>
<dbReference type="CDD" id="cd00082">
    <property type="entry name" value="HisKA"/>
    <property type="match status" value="1"/>
</dbReference>
<evidence type="ECO:0000256" key="7">
    <source>
        <dbReference type="ARBA" id="ARBA00022777"/>
    </source>
</evidence>
<dbReference type="Pfam" id="PF02518">
    <property type="entry name" value="HATPase_c"/>
    <property type="match status" value="1"/>
</dbReference>
<evidence type="ECO:0000259" key="15">
    <source>
        <dbReference type="PROSITE" id="PS50112"/>
    </source>
</evidence>
<dbReference type="PANTHER" id="PTHR45339">
    <property type="entry name" value="HYBRID SIGNAL TRANSDUCTION HISTIDINE KINASE J"/>
    <property type="match status" value="1"/>
</dbReference>
<dbReference type="Proteomes" id="UP000644756">
    <property type="component" value="Unassembled WGS sequence"/>
</dbReference>
<dbReference type="InterPro" id="IPR005467">
    <property type="entry name" value="His_kinase_dom"/>
</dbReference>
<dbReference type="PROSITE" id="PS50924">
    <property type="entry name" value="MHYT"/>
    <property type="match status" value="1"/>
</dbReference>
<comment type="catalytic activity">
    <reaction evidence="1">
        <text>ATP + protein L-histidine = ADP + protein N-phospho-L-histidine.</text>
        <dbReference type="EC" id="2.7.13.3"/>
    </reaction>
</comment>
<dbReference type="PROSITE" id="PS50112">
    <property type="entry name" value="PAS"/>
    <property type="match status" value="1"/>
</dbReference>
<keyword evidence="19" id="KW-1185">Reference proteome</keyword>
<evidence type="ECO:0000256" key="2">
    <source>
        <dbReference type="ARBA" id="ARBA00006402"/>
    </source>
</evidence>
<feature type="transmembrane region" description="Helical" evidence="13">
    <location>
        <begin position="79"/>
        <end position="99"/>
    </location>
</feature>
<evidence type="ECO:0000256" key="1">
    <source>
        <dbReference type="ARBA" id="ARBA00000085"/>
    </source>
</evidence>
<keyword evidence="13" id="KW-0812">Transmembrane</keyword>
<dbReference type="CDD" id="cd00130">
    <property type="entry name" value="PAS"/>
    <property type="match status" value="1"/>
</dbReference>
<evidence type="ECO:0000256" key="12">
    <source>
        <dbReference type="ARBA" id="ARBA00074306"/>
    </source>
</evidence>
<reference evidence="18" key="1">
    <citation type="journal article" date="2014" name="Int. J. Syst. Evol. Microbiol.">
        <title>Complete genome sequence of Corynebacterium casei LMG S-19264T (=DSM 44701T), isolated from a smear-ripened cheese.</title>
        <authorList>
            <consortium name="US DOE Joint Genome Institute (JGI-PGF)"/>
            <person name="Walter F."/>
            <person name="Albersmeier A."/>
            <person name="Kalinowski J."/>
            <person name="Ruckert C."/>
        </authorList>
    </citation>
    <scope>NUCLEOTIDE SEQUENCE</scope>
    <source>
        <strain evidence="18">CGMCC 1.12987</strain>
    </source>
</reference>
<evidence type="ECO:0000256" key="10">
    <source>
        <dbReference type="ARBA" id="ARBA00064003"/>
    </source>
</evidence>
<dbReference type="AlphaFoldDB" id="A0A917FWH7"/>
<evidence type="ECO:0000256" key="13">
    <source>
        <dbReference type="PROSITE-ProRule" id="PRU00244"/>
    </source>
</evidence>
<keyword evidence="13" id="KW-0472">Membrane</keyword>
<dbReference type="PROSITE" id="PS50109">
    <property type="entry name" value="HIS_KIN"/>
    <property type="match status" value="1"/>
</dbReference>
<dbReference type="Pfam" id="PF00512">
    <property type="entry name" value="HisKA"/>
    <property type="match status" value="1"/>
</dbReference>
<reference evidence="18" key="2">
    <citation type="submission" date="2020-09" db="EMBL/GenBank/DDBJ databases">
        <authorList>
            <person name="Sun Q."/>
            <person name="Zhou Y."/>
        </authorList>
    </citation>
    <scope>NUCLEOTIDE SEQUENCE</scope>
    <source>
        <strain evidence="18">CGMCC 1.12987</strain>
    </source>
</reference>
<dbReference type="FunFam" id="1.10.287.130:FF:000002">
    <property type="entry name" value="Two-component osmosensing histidine kinase"/>
    <property type="match status" value="1"/>
</dbReference>
<feature type="transmembrane region" description="Helical" evidence="13">
    <location>
        <begin position="140"/>
        <end position="158"/>
    </location>
</feature>
<evidence type="ECO:0000256" key="9">
    <source>
        <dbReference type="ARBA" id="ARBA00023012"/>
    </source>
</evidence>
<evidence type="ECO:0000259" key="17">
    <source>
        <dbReference type="PROSITE" id="PS50924"/>
    </source>
</evidence>
<dbReference type="InterPro" id="IPR003661">
    <property type="entry name" value="HisK_dim/P_dom"/>
</dbReference>
<dbReference type="Gene3D" id="3.30.450.20">
    <property type="entry name" value="PAS domain"/>
    <property type="match status" value="1"/>
</dbReference>
<keyword evidence="5" id="KW-0808">Transferase</keyword>
<protein>
    <recommendedName>
        <fullName evidence="12">Circadian input-output histidine kinase CikA</fullName>
        <ecNumber evidence="3">2.7.13.3</ecNumber>
    </recommendedName>
    <alternativeName>
        <fullName evidence="11">Sensory/regulatory protein RpfC</fullName>
    </alternativeName>
</protein>
<feature type="domain" description="MHYT" evidence="17">
    <location>
        <begin position="8"/>
        <end position="202"/>
    </location>
</feature>
<dbReference type="EMBL" id="BMGR01000010">
    <property type="protein sequence ID" value="GGG11592.1"/>
    <property type="molecule type" value="Genomic_DNA"/>
</dbReference>
<dbReference type="InterPro" id="IPR036890">
    <property type="entry name" value="HATPase_C_sf"/>
</dbReference>
<dbReference type="InterPro" id="IPR000700">
    <property type="entry name" value="PAS-assoc_C"/>
</dbReference>
<dbReference type="PANTHER" id="PTHR45339:SF1">
    <property type="entry name" value="HYBRID SIGNAL TRANSDUCTION HISTIDINE KINASE J"/>
    <property type="match status" value="1"/>
</dbReference>
<keyword evidence="4" id="KW-0597">Phosphoprotein</keyword>
<dbReference type="InterPro" id="IPR004358">
    <property type="entry name" value="Sig_transdc_His_kin-like_C"/>
</dbReference>
<evidence type="ECO:0000256" key="6">
    <source>
        <dbReference type="ARBA" id="ARBA00022741"/>
    </source>
</evidence>
<dbReference type="EC" id="2.7.13.3" evidence="3"/>
<dbReference type="InterPro" id="IPR005330">
    <property type="entry name" value="MHYT_dom"/>
</dbReference>
<dbReference type="RefSeq" id="WP_188531940.1">
    <property type="nucleotide sequence ID" value="NZ_BMGR01000010.1"/>
</dbReference>
<dbReference type="GO" id="GO:0005524">
    <property type="term" value="F:ATP binding"/>
    <property type="evidence" value="ECO:0007669"/>
    <property type="project" value="UniProtKB-KW"/>
</dbReference>
<evidence type="ECO:0000256" key="3">
    <source>
        <dbReference type="ARBA" id="ARBA00012438"/>
    </source>
</evidence>
<feature type="transmembrane region" description="Helical" evidence="13">
    <location>
        <begin position="178"/>
        <end position="201"/>
    </location>
</feature>
<dbReference type="Gene3D" id="3.30.565.10">
    <property type="entry name" value="Histidine kinase-like ATPase, C-terminal domain"/>
    <property type="match status" value="1"/>
</dbReference>
<evidence type="ECO:0000259" key="16">
    <source>
        <dbReference type="PROSITE" id="PS50113"/>
    </source>
</evidence>
<keyword evidence="9" id="KW-0902">Two-component regulatory system</keyword>
<feature type="transmembrane region" description="Helical" evidence="13">
    <location>
        <begin position="221"/>
        <end position="242"/>
    </location>
</feature>
<dbReference type="GO" id="GO:0000155">
    <property type="term" value="F:phosphorelay sensor kinase activity"/>
    <property type="evidence" value="ECO:0007669"/>
    <property type="project" value="InterPro"/>
</dbReference>
<dbReference type="SMART" id="SM00091">
    <property type="entry name" value="PAS"/>
    <property type="match status" value="1"/>
</dbReference>
<dbReference type="InterPro" id="IPR036097">
    <property type="entry name" value="HisK_dim/P_sf"/>
</dbReference>